<dbReference type="AlphaFoldDB" id="A0AAJ6DC08"/>
<feature type="transmembrane region" description="Helical" evidence="9">
    <location>
        <begin position="6"/>
        <end position="24"/>
    </location>
</feature>
<feature type="transmembrane region" description="Helical" evidence="9">
    <location>
        <begin position="36"/>
        <end position="56"/>
    </location>
</feature>
<keyword evidence="4" id="KW-1003">Cell membrane</keyword>
<evidence type="ECO:0000256" key="2">
    <source>
        <dbReference type="ARBA" id="ARBA00009212"/>
    </source>
</evidence>
<sequence>MHVLQLAGWICLVFLAIGALASVYRIARGPATLDRAIATDVLLITVSSALVVIMALTGLTDYIMFVVVASVIGFVGSVTLSRFTVDGTTANPGASEERLESQDHKDTYVGHAQGPGRRASEIGPQQSKPQQGKGE</sequence>
<feature type="compositionally biased region" description="Low complexity" evidence="8">
    <location>
        <begin position="123"/>
        <end position="135"/>
    </location>
</feature>
<organism evidence="10 11">
    <name type="scientific">Auritidibacter ignavus</name>
    <dbReference type="NCBI Taxonomy" id="678932"/>
    <lineage>
        <taxon>Bacteria</taxon>
        <taxon>Bacillati</taxon>
        <taxon>Actinomycetota</taxon>
        <taxon>Actinomycetes</taxon>
        <taxon>Micrococcales</taxon>
        <taxon>Micrococcaceae</taxon>
        <taxon>Auritidibacter</taxon>
    </lineage>
</organism>
<gene>
    <name evidence="10" type="ORF">QDX21_11935</name>
</gene>
<feature type="transmembrane region" description="Helical" evidence="9">
    <location>
        <begin position="62"/>
        <end position="80"/>
    </location>
</feature>
<evidence type="ECO:0000256" key="8">
    <source>
        <dbReference type="SAM" id="MobiDB-lite"/>
    </source>
</evidence>
<dbReference type="EMBL" id="CP122566">
    <property type="protein sequence ID" value="WGH92984.1"/>
    <property type="molecule type" value="Genomic_DNA"/>
</dbReference>
<dbReference type="InterPro" id="IPR007208">
    <property type="entry name" value="MrpF/PhaF-like"/>
</dbReference>
<comment type="subcellular location">
    <subcellularLocation>
        <location evidence="1">Cell membrane</location>
        <topology evidence="1">Multi-pass membrane protein</topology>
    </subcellularLocation>
</comment>
<keyword evidence="3" id="KW-0813">Transport</keyword>
<evidence type="ECO:0000256" key="9">
    <source>
        <dbReference type="SAM" id="Phobius"/>
    </source>
</evidence>
<reference evidence="10 11" key="1">
    <citation type="submission" date="2023-03" db="EMBL/GenBank/DDBJ databases">
        <title>Complete genome sequences of several Auritidibacter ignavus strains isolated from ear infections.</title>
        <authorList>
            <person name="Baehr T."/>
            <person name="Baumhoegger A.M."/>
        </authorList>
    </citation>
    <scope>NUCLEOTIDE SEQUENCE [LARGE SCALE GENOMIC DNA]</scope>
    <source>
        <strain evidence="10 11">BABAE-6</strain>
    </source>
</reference>
<comment type="similarity">
    <text evidence="2">Belongs to the CPA3 antiporters (TC 2.A.63) subunit F family.</text>
</comment>
<protein>
    <submittedName>
        <fullName evidence="10">Monovalent cation/H+ antiporter complex subunit F</fullName>
    </submittedName>
</protein>
<evidence type="ECO:0000313" key="10">
    <source>
        <dbReference type="EMBL" id="WGH92984.1"/>
    </source>
</evidence>
<dbReference type="Pfam" id="PF04066">
    <property type="entry name" value="MrpF_PhaF"/>
    <property type="match status" value="1"/>
</dbReference>
<dbReference type="RefSeq" id="WP_136088909.1">
    <property type="nucleotide sequence ID" value="NZ_CP122566.1"/>
</dbReference>
<name>A0AAJ6DC08_9MICC</name>
<keyword evidence="6 9" id="KW-1133">Transmembrane helix</keyword>
<evidence type="ECO:0000313" key="11">
    <source>
        <dbReference type="Proteomes" id="UP001224674"/>
    </source>
</evidence>
<evidence type="ECO:0000256" key="1">
    <source>
        <dbReference type="ARBA" id="ARBA00004651"/>
    </source>
</evidence>
<feature type="region of interest" description="Disordered" evidence="8">
    <location>
        <begin position="89"/>
        <end position="135"/>
    </location>
</feature>
<accession>A0AAJ6DC08</accession>
<keyword evidence="5 9" id="KW-0812">Transmembrane</keyword>
<evidence type="ECO:0000256" key="3">
    <source>
        <dbReference type="ARBA" id="ARBA00022448"/>
    </source>
</evidence>
<dbReference type="PANTHER" id="PTHR34702:SF1">
    <property type="entry name" value="NA(+)_H(+) ANTIPORTER SUBUNIT F"/>
    <property type="match status" value="1"/>
</dbReference>
<dbReference type="Proteomes" id="UP001224674">
    <property type="component" value="Chromosome"/>
</dbReference>
<keyword evidence="7 9" id="KW-0472">Membrane</keyword>
<dbReference type="GO" id="GO:0005886">
    <property type="term" value="C:plasma membrane"/>
    <property type="evidence" value="ECO:0007669"/>
    <property type="project" value="UniProtKB-SubCell"/>
</dbReference>
<feature type="compositionally biased region" description="Basic and acidic residues" evidence="8">
    <location>
        <begin position="95"/>
        <end position="108"/>
    </location>
</feature>
<proteinExistence type="inferred from homology"/>
<dbReference type="PANTHER" id="PTHR34702">
    <property type="entry name" value="NA(+)/H(+) ANTIPORTER SUBUNIT F1"/>
    <property type="match status" value="1"/>
</dbReference>
<evidence type="ECO:0000256" key="7">
    <source>
        <dbReference type="ARBA" id="ARBA00023136"/>
    </source>
</evidence>
<evidence type="ECO:0000256" key="6">
    <source>
        <dbReference type="ARBA" id="ARBA00022989"/>
    </source>
</evidence>
<keyword evidence="11" id="KW-1185">Reference proteome</keyword>
<dbReference type="GO" id="GO:0015385">
    <property type="term" value="F:sodium:proton antiporter activity"/>
    <property type="evidence" value="ECO:0007669"/>
    <property type="project" value="TreeGrafter"/>
</dbReference>
<evidence type="ECO:0000256" key="5">
    <source>
        <dbReference type="ARBA" id="ARBA00022692"/>
    </source>
</evidence>
<evidence type="ECO:0000256" key="4">
    <source>
        <dbReference type="ARBA" id="ARBA00022475"/>
    </source>
</evidence>